<name>A0A915JA56_ROMCU</name>
<dbReference type="WBParaSite" id="nRc.2.0.1.t23373-RA">
    <property type="protein sequence ID" value="nRc.2.0.1.t23373-RA"/>
    <property type="gene ID" value="nRc.2.0.1.g23373"/>
</dbReference>
<feature type="compositionally biased region" description="Basic and acidic residues" evidence="1">
    <location>
        <begin position="57"/>
        <end position="80"/>
    </location>
</feature>
<feature type="compositionally biased region" description="Low complexity" evidence="1">
    <location>
        <begin position="27"/>
        <end position="40"/>
    </location>
</feature>
<evidence type="ECO:0000313" key="3">
    <source>
        <dbReference type="WBParaSite" id="nRc.2.0.1.t23373-RA"/>
    </source>
</evidence>
<dbReference type="Proteomes" id="UP000887565">
    <property type="component" value="Unplaced"/>
</dbReference>
<proteinExistence type="predicted"/>
<evidence type="ECO:0000256" key="1">
    <source>
        <dbReference type="SAM" id="MobiDB-lite"/>
    </source>
</evidence>
<feature type="region of interest" description="Disordered" evidence="1">
    <location>
        <begin position="55"/>
        <end position="113"/>
    </location>
</feature>
<reference evidence="3" key="1">
    <citation type="submission" date="2022-11" db="UniProtKB">
        <authorList>
            <consortium name="WormBaseParasite"/>
        </authorList>
    </citation>
    <scope>IDENTIFICATION</scope>
</reference>
<dbReference type="AlphaFoldDB" id="A0A915JA56"/>
<accession>A0A915JA56</accession>
<sequence>MSQLQESQATEDVEDRQPRKRHRSHSTETTSSRRSRSSSSLRRYFNEFLSTFKKPRRLQEHDLADNSDDEKRLRSAETRALRKKKERAAATSASNRFSRFAGQRGPAGWRNEY</sequence>
<feature type="region of interest" description="Disordered" evidence="1">
    <location>
        <begin position="1"/>
        <end position="40"/>
    </location>
</feature>
<protein>
    <submittedName>
        <fullName evidence="3">Uncharacterized protein</fullName>
    </submittedName>
</protein>
<evidence type="ECO:0000313" key="2">
    <source>
        <dbReference type="Proteomes" id="UP000887565"/>
    </source>
</evidence>
<organism evidence="2 3">
    <name type="scientific">Romanomermis culicivorax</name>
    <name type="common">Nematode worm</name>
    <dbReference type="NCBI Taxonomy" id="13658"/>
    <lineage>
        <taxon>Eukaryota</taxon>
        <taxon>Metazoa</taxon>
        <taxon>Ecdysozoa</taxon>
        <taxon>Nematoda</taxon>
        <taxon>Enoplea</taxon>
        <taxon>Dorylaimia</taxon>
        <taxon>Mermithida</taxon>
        <taxon>Mermithoidea</taxon>
        <taxon>Mermithidae</taxon>
        <taxon>Romanomermis</taxon>
    </lineage>
</organism>
<keyword evidence="2" id="KW-1185">Reference proteome</keyword>